<gene>
    <name evidence="3" type="ORF">JCM21738_897</name>
</gene>
<sequence length="314" mass="37030">MYNEKFNQTFIYEEQRALKWFLVLFYTVYLIYEVFYHSFYKNIDLNLPRERNYWVYIWLIIVLPIYILLKRKEEIYIFKYVFIIGYFLTSILSEIFIYSRSNLEYQSGNAVEVIAVLFTPFFVNTRFFRVVTGTLIFKYAFFGFYLDSENTIGPIVLVLILSGIAYLILIRFQSYLKAIKESFDYQLQGIVKGVIATIELKDPYTRGHSERVAHYAQTLARETGRFSQEELSAFNYACLLHDIGKVNIPDSILMKPGKLSKSEFDVIKTHPSVGADAILKVKGLESSIAVIMSHHERWMVRDIQKVLREIQYHF</sequence>
<name>W4RIE1_9BACI</name>
<dbReference type="InterPro" id="IPR006675">
    <property type="entry name" value="HDIG_dom"/>
</dbReference>
<dbReference type="CDD" id="cd00077">
    <property type="entry name" value="HDc"/>
    <property type="match status" value="1"/>
</dbReference>
<dbReference type="EMBL" id="BAUW01000006">
    <property type="protein sequence ID" value="GAE44210.1"/>
    <property type="molecule type" value="Genomic_DNA"/>
</dbReference>
<feature type="domain" description="HD-GYP" evidence="2">
    <location>
        <begin position="183"/>
        <end position="314"/>
    </location>
</feature>
<feature type="transmembrane region" description="Helical" evidence="1">
    <location>
        <begin position="105"/>
        <end position="123"/>
    </location>
</feature>
<keyword evidence="1" id="KW-1133">Transmembrane helix</keyword>
<feature type="transmembrane region" description="Helical" evidence="1">
    <location>
        <begin position="130"/>
        <end position="146"/>
    </location>
</feature>
<dbReference type="PROSITE" id="PS51832">
    <property type="entry name" value="HD_GYP"/>
    <property type="match status" value="1"/>
</dbReference>
<evidence type="ECO:0000313" key="3">
    <source>
        <dbReference type="EMBL" id="GAE44210.1"/>
    </source>
</evidence>
<dbReference type="Proteomes" id="UP000018949">
    <property type="component" value="Unassembled WGS sequence"/>
</dbReference>
<accession>W4RIE1</accession>
<dbReference type="Pfam" id="PF01966">
    <property type="entry name" value="HD"/>
    <property type="match status" value="1"/>
</dbReference>
<dbReference type="PANTHER" id="PTHR43155">
    <property type="entry name" value="CYCLIC DI-GMP PHOSPHODIESTERASE PA4108-RELATED"/>
    <property type="match status" value="1"/>
</dbReference>
<dbReference type="InterPro" id="IPR037522">
    <property type="entry name" value="HD_GYP_dom"/>
</dbReference>
<evidence type="ECO:0000313" key="4">
    <source>
        <dbReference type="Proteomes" id="UP000018949"/>
    </source>
</evidence>
<dbReference type="InterPro" id="IPR048436">
    <property type="entry name" value="MASE12"/>
</dbReference>
<protein>
    <submittedName>
        <fullName evidence="3">GAF domain/HD domain protein</fullName>
    </submittedName>
</protein>
<feature type="transmembrane region" description="Helical" evidence="1">
    <location>
        <begin position="152"/>
        <end position="170"/>
    </location>
</feature>
<evidence type="ECO:0000256" key="1">
    <source>
        <dbReference type="SAM" id="Phobius"/>
    </source>
</evidence>
<dbReference type="InterPro" id="IPR003607">
    <property type="entry name" value="HD/PDEase_dom"/>
</dbReference>
<organism evidence="3 4">
    <name type="scientific">Mesobacillus boroniphilus JCM 21738</name>
    <dbReference type="NCBI Taxonomy" id="1294265"/>
    <lineage>
        <taxon>Bacteria</taxon>
        <taxon>Bacillati</taxon>
        <taxon>Bacillota</taxon>
        <taxon>Bacilli</taxon>
        <taxon>Bacillales</taxon>
        <taxon>Bacillaceae</taxon>
        <taxon>Mesobacillus</taxon>
    </lineage>
</organism>
<feature type="transmembrane region" description="Helical" evidence="1">
    <location>
        <begin position="52"/>
        <end position="69"/>
    </location>
</feature>
<evidence type="ECO:0000259" key="2">
    <source>
        <dbReference type="PROSITE" id="PS51832"/>
    </source>
</evidence>
<dbReference type="SUPFAM" id="SSF109604">
    <property type="entry name" value="HD-domain/PDEase-like"/>
    <property type="match status" value="1"/>
</dbReference>
<feature type="transmembrane region" description="Helical" evidence="1">
    <location>
        <begin position="76"/>
        <end position="99"/>
    </location>
</feature>
<dbReference type="InterPro" id="IPR006674">
    <property type="entry name" value="HD_domain"/>
</dbReference>
<keyword evidence="4" id="KW-1185">Reference proteome</keyword>
<dbReference type="Pfam" id="PF20971">
    <property type="entry name" value="MASE12"/>
    <property type="match status" value="1"/>
</dbReference>
<dbReference type="Gene3D" id="1.10.3210.10">
    <property type="entry name" value="Hypothetical protein af1432"/>
    <property type="match status" value="1"/>
</dbReference>
<keyword evidence="1" id="KW-0472">Membrane</keyword>
<reference evidence="3 4" key="1">
    <citation type="submission" date="2013-12" db="EMBL/GenBank/DDBJ databases">
        <title>NBRP : Genome information of microbial organism related human and environment.</title>
        <authorList>
            <person name="Hattori M."/>
            <person name="Oshima K."/>
            <person name="Inaba H."/>
            <person name="Suda W."/>
            <person name="Sakamoto M."/>
            <person name="Iino T."/>
            <person name="Kitahara M."/>
            <person name="Oshida Y."/>
            <person name="Iida T."/>
            <person name="Kudo T."/>
            <person name="Itoh T."/>
            <person name="Ahmed I."/>
            <person name="Ohkuma M."/>
        </authorList>
    </citation>
    <scope>NUCLEOTIDE SEQUENCE [LARGE SCALE GENOMIC DNA]</scope>
    <source>
        <strain evidence="3 4">JCM 21738</strain>
    </source>
</reference>
<feature type="transmembrane region" description="Helical" evidence="1">
    <location>
        <begin position="20"/>
        <end position="40"/>
    </location>
</feature>
<dbReference type="AlphaFoldDB" id="W4RIE1"/>
<proteinExistence type="predicted"/>
<keyword evidence="1" id="KW-0812">Transmembrane</keyword>
<dbReference type="NCBIfam" id="TIGR00277">
    <property type="entry name" value="HDIG"/>
    <property type="match status" value="1"/>
</dbReference>
<dbReference type="eggNOG" id="COG3437">
    <property type="taxonomic scope" value="Bacteria"/>
</dbReference>
<comment type="caution">
    <text evidence="3">The sequence shown here is derived from an EMBL/GenBank/DDBJ whole genome shotgun (WGS) entry which is preliminary data.</text>
</comment>